<dbReference type="EMBL" id="JBAWKS010000001">
    <property type="protein sequence ID" value="MEI4549998.1"/>
    <property type="molecule type" value="Genomic_DNA"/>
</dbReference>
<protein>
    <submittedName>
        <fullName evidence="3">SH3 domain-containing protein</fullName>
    </submittedName>
</protein>
<evidence type="ECO:0000256" key="1">
    <source>
        <dbReference type="SAM" id="SignalP"/>
    </source>
</evidence>
<keyword evidence="4" id="KW-1185">Reference proteome</keyword>
<evidence type="ECO:0000313" key="4">
    <source>
        <dbReference type="Proteomes" id="UP001382455"/>
    </source>
</evidence>
<gene>
    <name evidence="3" type="ORF">WAE96_09995</name>
</gene>
<dbReference type="SUPFAM" id="SSF56925">
    <property type="entry name" value="OMPA-like"/>
    <property type="match status" value="1"/>
</dbReference>
<dbReference type="Proteomes" id="UP001382455">
    <property type="component" value="Unassembled WGS sequence"/>
</dbReference>
<evidence type="ECO:0000259" key="2">
    <source>
        <dbReference type="PROSITE" id="PS51781"/>
    </source>
</evidence>
<dbReference type="SMART" id="SM00287">
    <property type="entry name" value="SH3b"/>
    <property type="match status" value="1"/>
</dbReference>
<evidence type="ECO:0000313" key="3">
    <source>
        <dbReference type="EMBL" id="MEI4549998.1"/>
    </source>
</evidence>
<name>A0ABU8ESN9_9GAMM</name>
<accession>A0ABU8ESN9</accession>
<feature type="domain" description="SH3b" evidence="2">
    <location>
        <begin position="20"/>
        <end position="83"/>
    </location>
</feature>
<keyword evidence="1" id="KW-0732">Signal</keyword>
<dbReference type="Pfam" id="PF08239">
    <property type="entry name" value="SH3_3"/>
    <property type="match status" value="1"/>
</dbReference>
<proteinExistence type="predicted"/>
<dbReference type="PROSITE" id="PS51781">
    <property type="entry name" value="SH3B"/>
    <property type="match status" value="1"/>
</dbReference>
<dbReference type="InterPro" id="IPR003646">
    <property type="entry name" value="SH3-like_bac-type"/>
</dbReference>
<dbReference type="Gene3D" id="2.40.160.20">
    <property type="match status" value="1"/>
</dbReference>
<dbReference type="Gene3D" id="2.30.30.40">
    <property type="entry name" value="SH3 Domains"/>
    <property type="match status" value="1"/>
</dbReference>
<feature type="signal peptide" evidence="1">
    <location>
        <begin position="1"/>
        <end position="18"/>
    </location>
</feature>
<dbReference type="RefSeq" id="WP_336435348.1">
    <property type="nucleotide sequence ID" value="NZ_JBAWKS010000001.1"/>
</dbReference>
<sequence>MTKWLLLLALLFSFETAAQSLKLAVKEPFLNIHSGAGRGYPIIYVAEKNETITVIKRHTSWYLISLENGQQGWAKQQELVETLTLDGKPFLVTDATLDAFENQTFSFGIGLGQLEGVNSQSVNASWRFTRHLSSQLEYSYALGSVAKNQLVDLSVFHHPFPHWRFSPYLGIGAGQVWTTPKTPIIGGGDETRQSDLLSATVGLNTYITSRFVFKAEYKRFSALTERDITEDLELWKLGITVFF</sequence>
<comment type="caution">
    <text evidence="3">The sequence shown here is derived from an EMBL/GenBank/DDBJ whole genome shotgun (WGS) entry which is preliminary data.</text>
</comment>
<organism evidence="3 4">
    <name type="scientific">Pseudoalteromonas spongiae</name>
    <dbReference type="NCBI Taxonomy" id="298657"/>
    <lineage>
        <taxon>Bacteria</taxon>
        <taxon>Pseudomonadati</taxon>
        <taxon>Pseudomonadota</taxon>
        <taxon>Gammaproteobacteria</taxon>
        <taxon>Alteromonadales</taxon>
        <taxon>Pseudoalteromonadaceae</taxon>
        <taxon>Pseudoalteromonas</taxon>
    </lineage>
</organism>
<feature type="chain" id="PRO_5046198255" evidence="1">
    <location>
        <begin position="19"/>
        <end position="243"/>
    </location>
</feature>
<dbReference type="InterPro" id="IPR011250">
    <property type="entry name" value="OMP/PagP_B-barrel"/>
</dbReference>
<reference evidence="3 4" key="1">
    <citation type="submission" date="2023-12" db="EMBL/GenBank/DDBJ databases">
        <title>Friends and Foes: Symbiotic and Algicidal bacterial influence on Karenia brevis blooms.</title>
        <authorList>
            <person name="Fei C."/>
            <person name="Mohamed A.R."/>
            <person name="Booker A."/>
            <person name="Arshad M."/>
            <person name="Klass S."/>
            <person name="Ahn S."/>
            <person name="Gilbert P.M."/>
            <person name="Heil C.A."/>
            <person name="Martinez J.M."/>
            <person name="Amin S.A."/>
        </authorList>
    </citation>
    <scope>NUCLEOTIDE SEQUENCE [LARGE SCALE GENOMIC DNA]</scope>
    <source>
        <strain evidence="3 4">CE15</strain>
    </source>
</reference>